<protein>
    <submittedName>
        <fullName evidence="1">Ferredoxin</fullName>
    </submittedName>
</protein>
<dbReference type="Proteomes" id="UP000478892">
    <property type="component" value="Unassembled WGS sequence"/>
</dbReference>
<gene>
    <name evidence="1" type="ORF">GO984_20315</name>
</gene>
<name>A0A6L6WRL9_9RHOB</name>
<keyword evidence="2" id="KW-1185">Reference proteome</keyword>
<sequence>MVEPLPTLSSQMTFEEIEAAIAPHGLILMGGLHPSDCQYGKTIVLLGTGENFWPCFTTSAEYLDGQADPVDRWSARVIGQLARKLNATCSFPSNGPPYPPFIQWALQSGRAFTSPTKMLVHDQVGMLISYRGTLHFDTKLDIPAPPLIHSPCDSCVAKPCLTSCPVNAMVDGGPYELAVCHDYLDTADGTECLSRGCLARRACPLSDGAKRLFDQTAHHMRYFHAR</sequence>
<accession>A0A6L6WRL9</accession>
<proteinExistence type="predicted"/>
<organism evidence="1 2">
    <name type="scientific">Parasedimentitalea huanghaiensis</name>
    <dbReference type="NCBI Taxonomy" id="2682100"/>
    <lineage>
        <taxon>Bacteria</taxon>
        <taxon>Pseudomonadati</taxon>
        <taxon>Pseudomonadota</taxon>
        <taxon>Alphaproteobacteria</taxon>
        <taxon>Rhodobacterales</taxon>
        <taxon>Paracoccaceae</taxon>
        <taxon>Parasedimentitalea</taxon>
    </lineage>
</organism>
<dbReference type="EMBL" id="WQLV01000017">
    <property type="protein sequence ID" value="MVO18172.1"/>
    <property type="molecule type" value="Genomic_DNA"/>
</dbReference>
<comment type="caution">
    <text evidence="1">The sequence shown here is derived from an EMBL/GenBank/DDBJ whole genome shotgun (WGS) entry which is preliminary data.</text>
</comment>
<evidence type="ECO:0000313" key="2">
    <source>
        <dbReference type="Proteomes" id="UP000478892"/>
    </source>
</evidence>
<dbReference type="AlphaFoldDB" id="A0A6L6WRL9"/>
<reference evidence="1 2" key="1">
    <citation type="submission" date="2019-12" db="EMBL/GenBank/DDBJ databases">
        <authorList>
            <person name="Zhang Y.-J."/>
        </authorList>
    </citation>
    <scope>NUCLEOTIDE SEQUENCE [LARGE SCALE GENOMIC DNA]</scope>
    <source>
        <strain evidence="1 2">CY05</strain>
    </source>
</reference>
<evidence type="ECO:0000313" key="1">
    <source>
        <dbReference type="EMBL" id="MVO18172.1"/>
    </source>
</evidence>